<accession>A0A1I2L4M6</accession>
<dbReference type="RefSeq" id="WP_093921372.1">
    <property type="nucleotide sequence ID" value="NZ_FONW01000014.1"/>
</dbReference>
<dbReference type="Proteomes" id="UP000198964">
    <property type="component" value="Unassembled WGS sequence"/>
</dbReference>
<dbReference type="AlphaFoldDB" id="A0A1I2L4M6"/>
<protein>
    <recommendedName>
        <fullName evidence="3">Outer membrane protein beta-barrel domain-containing protein</fullName>
    </recommendedName>
</protein>
<sequence length="167" mass="19316">MKRLLLILIIIFSAQLGFAQQYEQAIGIRGGRSSGFEYRAYANEALSYKVLLSTRKRGLQLTGMKEFHQHGLFDFSDQLVFIYGFGAHLGFEKWNAYDPNDEFYQPYNYESRTGPIAGLDGLAAVEYTLRDVPLNFGIEAKPYFNLFGKNFFQLYPFDFAFTIKYLF</sequence>
<gene>
    <name evidence="1" type="ORF">SAMN05216283_11423</name>
</gene>
<evidence type="ECO:0000313" key="1">
    <source>
        <dbReference type="EMBL" id="SFF72231.1"/>
    </source>
</evidence>
<dbReference type="EMBL" id="FONW01000014">
    <property type="protein sequence ID" value="SFF72231.1"/>
    <property type="molecule type" value="Genomic_DNA"/>
</dbReference>
<evidence type="ECO:0008006" key="3">
    <source>
        <dbReference type="Google" id="ProtNLM"/>
    </source>
</evidence>
<evidence type="ECO:0000313" key="2">
    <source>
        <dbReference type="Proteomes" id="UP000198964"/>
    </source>
</evidence>
<proteinExistence type="predicted"/>
<organism evidence="1 2">
    <name type="scientific">Sunxiuqinia elliptica</name>
    <dbReference type="NCBI Taxonomy" id="655355"/>
    <lineage>
        <taxon>Bacteria</taxon>
        <taxon>Pseudomonadati</taxon>
        <taxon>Bacteroidota</taxon>
        <taxon>Bacteroidia</taxon>
        <taxon>Marinilabiliales</taxon>
        <taxon>Prolixibacteraceae</taxon>
        <taxon>Sunxiuqinia</taxon>
    </lineage>
</organism>
<dbReference type="STRING" id="655355.SAMN05216283_11423"/>
<reference evidence="1 2" key="1">
    <citation type="submission" date="2016-10" db="EMBL/GenBank/DDBJ databases">
        <authorList>
            <person name="de Groot N.N."/>
        </authorList>
    </citation>
    <scope>NUCLEOTIDE SEQUENCE [LARGE SCALE GENOMIC DNA]</scope>
    <source>
        <strain evidence="1 2">CGMCC 1.9156</strain>
    </source>
</reference>
<keyword evidence="2" id="KW-1185">Reference proteome</keyword>
<name>A0A1I2L4M6_9BACT</name>